<dbReference type="InterPro" id="IPR036874">
    <property type="entry name" value="Carbonic_anhydrase_sf"/>
</dbReference>
<reference evidence="1 2" key="1">
    <citation type="journal article" date="2011" name="J. Bacteriol.">
        <title>Complete genome sequence of Metallosphaera cuprina, a metal sulfide-oxidizing archaeon from a hot spring.</title>
        <authorList>
            <person name="Liu L.J."/>
            <person name="You X.Y."/>
            <person name="Zheng H."/>
            <person name="Wang S."/>
            <person name="Jiang C.Y."/>
            <person name="Liu S.J."/>
        </authorList>
    </citation>
    <scope>NUCLEOTIDE SEQUENCE [LARGE SCALE GENOMIC DNA]</scope>
    <source>
        <strain evidence="1 2">Ar-4</strain>
    </source>
</reference>
<sequence>MDRRLNKFLEKNYNDGETVFIRNAGANINSLKETKALIKKADEIIILPHTDCGAMGVVERALNGEKLPNGLDTLISPFLGKGKLTRAQLEQLNPVVQETALKSLTNAKITSKLIRTEELNAPPSKDNVAVMTLPSTRRYSEFVPKEMMYKTFIIQSQGNDGEIDALIAKEFLNVSEIKRITL</sequence>
<evidence type="ECO:0000313" key="2">
    <source>
        <dbReference type="Proteomes" id="UP000007812"/>
    </source>
</evidence>
<name>F4G0A3_METCR</name>
<dbReference type="EMBL" id="CP002656">
    <property type="protein sequence ID" value="AEB95790.1"/>
    <property type="molecule type" value="Genomic_DNA"/>
</dbReference>
<organism evidence="1 2">
    <name type="scientific">Metallosphaera cuprina (strain Ar-4)</name>
    <dbReference type="NCBI Taxonomy" id="1006006"/>
    <lineage>
        <taxon>Archaea</taxon>
        <taxon>Thermoproteota</taxon>
        <taxon>Thermoprotei</taxon>
        <taxon>Sulfolobales</taxon>
        <taxon>Sulfolobaceae</taxon>
        <taxon>Metallosphaera</taxon>
    </lineage>
</organism>
<protein>
    <submittedName>
        <fullName evidence="1">Carbonic anhydrase beta-class</fullName>
    </submittedName>
</protein>
<gene>
    <name evidence="1" type="ordered locus">Mcup_1687</name>
</gene>
<dbReference type="STRING" id="1006006.Mcup_1687"/>
<dbReference type="SUPFAM" id="SSF53056">
    <property type="entry name" value="beta-carbonic anhydrase, cab"/>
    <property type="match status" value="1"/>
</dbReference>
<accession>F4G0A3</accession>
<dbReference type="GO" id="GO:0008270">
    <property type="term" value="F:zinc ion binding"/>
    <property type="evidence" value="ECO:0007669"/>
    <property type="project" value="InterPro"/>
</dbReference>
<dbReference type="Proteomes" id="UP000007812">
    <property type="component" value="Chromosome"/>
</dbReference>
<dbReference type="KEGG" id="mcn:Mcup_1687"/>
<evidence type="ECO:0000313" key="1">
    <source>
        <dbReference type="EMBL" id="AEB95790.1"/>
    </source>
</evidence>
<dbReference type="AlphaFoldDB" id="F4G0A3"/>
<dbReference type="PATRIC" id="fig|1006006.8.peg.1693"/>
<dbReference type="HOGENOM" id="CLU_118421_0_0_2"/>
<dbReference type="eggNOG" id="arCOG02860">
    <property type="taxonomic scope" value="Archaea"/>
</dbReference>
<keyword evidence="2" id="KW-1185">Reference proteome</keyword>
<proteinExistence type="predicted"/>
<dbReference type="GO" id="GO:0004089">
    <property type="term" value="F:carbonate dehydratase activity"/>
    <property type="evidence" value="ECO:0007669"/>
    <property type="project" value="InterPro"/>
</dbReference>